<dbReference type="STRING" id="4846.A0A367IMH6"/>
<name>A0A367IMH6_RHIST</name>
<comment type="caution">
    <text evidence="1">The sequence shown here is derived from an EMBL/GenBank/DDBJ whole genome shotgun (WGS) entry which is preliminary data.</text>
</comment>
<accession>A0A367IMH6</accession>
<dbReference type="AlphaFoldDB" id="A0A367IMH6"/>
<reference evidence="1 2" key="1">
    <citation type="journal article" date="2018" name="G3 (Bethesda)">
        <title>Phylogenetic and Phylogenomic Definition of Rhizopus Species.</title>
        <authorList>
            <person name="Gryganskyi A.P."/>
            <person name="Golan J."/>
            <person name="Dolatabadi S."/>
            <person name="Mondo S."/>
            <person name="Robb S."/>
            <person name="Idnurm A."/>
            <person name="Muszewska A."/>
            <person name="Steczkiewicz K."/>
            <person name="Masonjones S."/>
            <person name="Liao H.L."/>
            <person name="Gajdeczka M.T."/>
            <person name="Anike F."/>
            <person name="Vuek A."/>
            <person name="Anishchenko I.M."/>
            <person name="Voigt K."/>
            <person name="de Hoog G.S."/>
            <person name="Smith M.E."/>
            <person name="Heitman J."/>
            <person name="Vilgalys R."/>
            <person name="Stajich J.E."/>
        </authorList>
    </citation>
    <scope>NUCLEOTIDE SEQUENCE [LARGE SCALE GENOMIC DNA]</scope>
    <source>
        <strain evidence="1 2">LSU 92-RS-03</strain>
    </source>
</reference>
<dbReference type="Proteomes" id="UP000253551">
    <property type="component" value="Unassembled WGS sequence"/>
</dbReference>
<keyword evidence="2" id="KW-1185">Reference proteome</keyword>
<evidence type="ECO:0000313" key="1">
    <source>
        <dbReference type="EMBL" id="RCH78701.1"/>
    </source>
</evidence>
<protein>
    <submittedName>
        <fullName evidence="1">Uncharacterized protein</fullName>
    </submittedName>
</protein>
<gene>
    <name evidence="1" type="ORF">CU098_000275</name>
</gene>
<dbReference type="OrthoDB" id="2440732at2759"/>
<dbReference type="EMBL" id="PJQM01007053">
    <property type="protein sequence ID" value="RCH78701.1"/>
    <property type="molecule type" value="Genomic_DNA"/>
</dbReference>
<evidence type="ECO:0000313" key="2">
    <source>
        <dbReference type="Proteomes" id="UP000253551"/>
    </source>
</evidence>
<organism evidence="1 2">
    <name type="scientific">Rhizopus stolonifer</name>
    <name type="common">Rhizopus nigricans</name>
    <dbReference type="NCBI Taxonomy" id="4846"/>
    <lineage>
        <taxon>Eukaryota</taxon>
        <taxon>Fungi</taxon>
        <taxon>Fungi incertae sedis</taxon>
        <taxon>Mucoromycota</taxon>
        <taxon>Mucoromycotina</taxon>
        <taxon>Mucoromycetes</taxon>
        <taxon>Mucorales</taxon>
        <taxon>Mucorineae</taxon>
        <taxon>Rhizopodaceae</taxon>
        <taxon>Rhizopus</taxon>
    </lineage>
</organism>
<feature type="non-terminal residue" evidence="1">
    <location>
        <position position="62"/>
    </location>
</feature>
<sequence length="62" mass="7155">ESVLTVCNRKAAAEKEKLIEEEEIEDEKEAETLPEDLLAQAIAEEKEEVNKRKHITAEEFEK</sequence>
<proteinExistence type="predicted"/>
<feature type="non-terminal residue" evidence="1">
    <location>
        <position position="1"/>
    </location>
</feature>